<dbReference type="InterPro" id="IPR007094">
    <property type="entry name" value="RNA-dir_pol_PSvirus"/>
</dbReference>
<dbReference type="InterPro" id="IPR043502">
    <property type="entry name" value="DNA/RNA_pol_sf"/>
</dbReference>
<evidence type="ECO:0000256" key="3">
    <source>
        <dbReference type="ARBA" id="ARBA00022953"/>
    </source>
</evidence>
<organism evidence="5">
    <name type="scientific">Hubei partiti-like virus 17</name>
    <dbReference type="NCBI Taxonomy" id="1923023"/>
    <lineage>
        <taxon>Viruses</taxon>
        <taxon>Riboviria</taxon>
    </lineage>
</organism>
<name>A0A1L3KLP1_9VIRU</name>
<accession>A0A1L3KLP1</accession>
<dbReference type="SUPFAM" id="SSF56672">
    <property type="entry name" value="DNA/RNA polymerases"/>
    <property type="match status" value="1"/>
</dbReference>
<proteinExistence type="predicted"/>
<dbReference type="Gene3D" id="3.30.70.270">
    <property type="match status" value="1"/>
</dbReference>
<dbReference type="PROSITE" id="PS50507">
    <property type="entry name" value="RDRP_SSRNA_POS"/>
    <property type="match status" value="1"/>
</dbReference>
<dbReference type="GO" id="GO:0039694">
    <property type="term" value="P:viral RNA genome replication"/>
    <property type="evidence" value="ECO:0007669"/>
    <property type="project" value="InterPro"/>
</dbReference>
<evidence type="ECO:0000313" key="5">
    <source>
        <dbReference type="EMBL" id="APG78256.1"/>
    </source>
</evidence>
<dbReference type="Pfam" id="PF00680">
    <property type="entry name" value="RdRP_1"/>
    <property type="match status" value="1"/>
</dbReference>
<feature type="domain" description="RdRp catalytic" evidence="4">
    <location>
        <begin position="282"/>
        <end position="414"/>
    </location>
</feature>
<dbReference type="InterPro" id="IPR001205">
    <property type="entry name" value="RNA-dir_pol_C"/>
</dbReference>
<dbReference type="GO" id="GO:0006351">
    <property type="term" value="P:DNA-templated transcription"/>
    <property type="evidence" value="ECO:0007669"/>
    <property type="project" value="InterPro"/>
</dbReference>
<keyword evidence="2" id="KW-0548">Nucleotidyltransferase</keyword>
<dbReference type="EMBL" id="KX884143">
    <property type="protein sequence ID" value="APG78256.1"/>
    <property type="molecule type" value="Genomic_RNA"/>
</dbReference>
<dbReference type="GO" id="GO:0003723">
    <property type="term" value="F:RNA binding"/>
    <property type="evidence" value="ECO:0007669"/>
    <property type="project" value="InterPro"/>
</dbReference>
<reference evidence="5" key="1">
    <citation type="journal article" date="2016" name="Nature">
        <title>Redefining the invertebrate RNA virosphere.</title>
        <authorList>
            <person name="Shi M."/>
            <person name="Lin X.D."/>
            <person name="Tian J.H."/>
            <person name="Chen L.J."/>
            <person name="Chen X."/>
            <person name="Li C.X."/>
            <person name="Qin X.C."/>
            <person name="Li J."/>
            <person name="Cao J.P."/>
            <person name="Eden J.S."/>
            <person name="Buchmann J."/>
            <person name="Wang W."/>
            <person name="Xu J."/>
            <person name="Holmes E.C."/>
            <person name="Zhang Y.Z."/>
        </authorList>
    </citation>
    <scope>NUCLEOTIDE SEQUENCE</scope>
    <source>
        <strain evidence="5">QTM75790</strain>
    </source>
</reference>
<dbReference type="GO" id="GO:0003968">
    <property type="term" value="F:RNA-directed RNA polymerase activity"/>
    <property type="evidence" value="ECO:0007669"/>
    <property type="project" value="InterPro"/>
</dbReference>
<keyword evidence="3" id="KW-0693">Viral RNA replication</keyword>
<dbReference type="InterPro" id="IPR043128">
    <property type="entry name" value="Rev_trsase/Diguanyl_cyclase"/>
</dbReference>
<protein>
    <submittedName>
        <fullName evidence="5">RdRp</fullName>
    </submittedName>
</protein>
<evidence type="ECO:0000259" key="4">
    <source>
        <dbReference type="PROSITE" id="PS50507"/>
    </source>
</evidence>
<keyword evidence="1" id="KW-0808">Transferase</keyword>
<sequence>MDSRKGHPNNFTYELGIAKTEIVQHGRKHAIRHPEFPGRPEHKSDLDHSLARRTGLELELRSGFGFNMEPPYPSFKTLRAAYNAGLGEIAEYVIRTKKRSWITNDAIWDGVLKFSYPTVKTHDCTVYRTVLRQLEKEFDIATKIPLVDYETSKRRMPQNTSPGLPYIQMKGFKTKGDVLDQDFKDFVEKWERVGDGHSIDIPACAAFARSHIGNLDTNKVRPVWAVPVEVILQEGIFAYPIIDELTSQRIGKHTAYGMEMMKGGMEWLNGQVLNYRTKHPGAQFLLTDYSAFDSSVPAWLIRDCFRILEKKIDFSKMQTPDGVKACNPIREKRKFWKIVSYFINTVITNPDGRTYKKDHGVPSGSMFTNIIDTMVNFIVTRVSVRYKCGIYPTFDVYFGDDSIVGFPSNILINLDDIADFAKRIFGMSINPTKSYYTDNHKNIHFLGYYNQNGTPKKTDVDLFASMLYPQYNKDEWSYSLSRALGCLLASAGANPNIFCICRTLFHMALNSKPGEAEVDAAITMIQTNPRMRRHLDTMGCGEIPLSRDFFTDYKMSVPASNCVKIMKAINLV</sequence>
<evidence type="ECO:0000256" key="2">
    <source>
        <dbReference type="ARBA" id="ARBA00022695"/>
    </source>
</evidence>
<evidence type="ECO:0000256" key="1">
    <source>
        <dbReference type="ARBA" id="ARBA00022679"/>
    </source>
</evidence>